<reference evidence="2" key="1">
    <citation type="journal article" date="2019" name="Int. J. Syst. Evol. Microbiol.">
        <title>The Global Catalogue of Microorganisms (GCM) 10K type strain sequencing project: providing services to taxonomists for standard genome sequencing and annotation.</title>
        <authorList>
            <consortium name="The Broad Institute Genomics Platform"/>
            <consortium name="The Broad Institute Genome Sequencing Center for Infectious Disease"/>
            <person name="Wu L."/>
            <person name="Ma J."/>
        </authorList>
    </citation>
    <scope>NUCLEOTIDE SEQUENCE [LARGE SCALE GENOMIC DNA]</scope>
    <source>
        <strain evidence="2">JCM 18720</strain>
    </source>
</reference>
<sequence>MAKKISTSALAKRLDLPAKGLFERLERSGYLRRQAQQWQLTEWGQRLGGETSDSEKFGRFVVWPEDLLLAEESGTLPSEQLAAELSLIDAEFCGLLQVCGYLQRWQRDWWVTLAGRRQGGCQGISPQDGRPISRWPKTLLTQAAFQAALSAYRGSDADRRSTQSSVDSFKQRFEAKYRTLDGHYVCTLAQLTLANFLYLQGVAFACFQPLPGELELVAPFYLPLADLYLELPITEPDEAFSARQAWYQANGMNWVALDEMELSGQAAYRRLGQAGVRWPDPG</sequence>
<comment type="caution">
    <text evidence="1">The sequence shown here is derived from an EMBL/GenBank/DDBJ whole genome shotgun (WGS) entry which is preliminary data.</text>
</comment>
<evidence type="ECO:0000313" key="2">
    <source>
        <dbReference type="Proteomes" id="UP001501600"/>
    </source>
</evidence>
<proteinExistence type="predicted"/>
<dbReference type="RefSeq" id="WP_345315862.1">
    <property type="nucleotide sequence ID" value="NZ_BAABLF010000005.1"/>
</dbReference>
<organism evidence="1 2">
    <name type="scientific">Ferrimonas gelatinilytica</name>
    <dbReference type="NCBI Taxonomy" id="1255257"/>
    <lineage>
        <taxon>Bacteria</taxon>
        <taxon>Pseudomonadati</taxon>
        <taxon>Pseudomonadota</taxon>
        <taxon>Gammaproteobacteria</taxon>
        <taxon>Alteromonadales</taxon>
        <taxon>Ferrimonadaceae</taxon>
        <taxon>Ferrimonas</taxon>
    </lineage>
</organism>
<protein>
    <submittedName>
        <fullName evidence="1">Uncharacterized protein</fullName>
    </submittedName>
</protein>
<accession>A0ABP9RZH3</accession>
<keyword evidence="2" id="KW-1185">Reference proteome</keyword>
<name>A0ABP9RZH3_9GAMM</name>
<evidence type="ECO:0000313" key="1">
    <source>
        <dbReference type="EMBL" id="GAA5188659.1"/>
    </source>
</evidence>
<gene>
    <name evidence="1" type="ORF">GCM10025772_09140</name>
</gene>
<dbReference type="Proteomes" id="UP001501600">
    <property type="component" value="Unassembled WGS sequence"/>
</dbReference>
<dbReference type="EMBL" id="BAABLF010000005">
    <property type="protein sequence ID" value="GAA5188659.1"/>
    <property type="molecule type" value="Genomic_DNA"/>
</dbReference>